<name>A0AAD6Z475_9AGAR</name>
<dbReference type="InterPro" id="IPR021842">
    <property type="entry name" value="DUF3435"/>
</dbReference>
<dbReference type="EMBL" id="JARIHO010000091">
    <property type="protein sequence ID" value="KAJ7306745.1"/>
    <property type="molecule type" value="Genomic_DNA"/>
</dbReference>
<dbReference type="Pfam" id="PF11917">
    <property type="entry name" value="DUF3435"/>
    <property type="match status" value="1"/>
</dbReference>
<keyword evidence="3" id="KW-1185">Reference proteome</keyword>
<dbReference type="PANTHER" id="PTHR37535">
    <property type="entry name" value="FLUG DOMAIN PROTEIN"/>
    <property type="match status" value="1"/>
</dbReference>
<organism evidence="2 3">
    <name type="scientific">Mycena albidolilacea</name>
    <dbReference type="NCBI Taxonomy" id="1033008"/>
    <lineage>
        <taxon>Eukaryota</taxon>
        <taxon>Fungi</taxon>
        <taxon>Dikarya</taxon>
        <taxon>Basidiomycota</taxon>
        <taxon>Agaricomycotina</taxon>
        <taxon>Agaricomycetes</taxon>
        <taxon>Agaricomycetidae</taxon>
        <taxon>Agaricales</taxon>
        <taxon>Marasmiineae</taxon>
        <taxon>Mycenaceae</taxon>
        <taxon>Mycena</taxon>
    </lineage>
</organism>
<feature type="compositionally biased region" description="Basic and acidic residues" evidence="1">
    <location>
        <begin position="972"/>
        <end position="986"/>
    </location>
</feature>
<feature type="compositionally biased region" description="Polar residues" evidence="1">
    <location>
        <begin position="545"/>
        <end position="564"/>
    </location>
</feature>
<gene>
    <name evidence="2" type="ORF">DFH08DRAFT_513600</name>
</gene>
<dbReference type="Proteomes" id="UP001218218">
    <property type="component" value="Unassembled WGS sequence"/>
</dbReference>
<evidence type="ECO:0000313" key="2">
    <source>
        <dbReference type="EMBL" id="KAJ7306745.1"/>
    </source>
</evidence>
<proteinExistence type="predicted"/>
<dbReference type="AlphaFoldDB" id="A0AAD6Z475"/>
<reference evidence="2" key="1">
    <citation type="submission" date="2023-03" db="EMBL/GenBank/DDBJ databases">
        <title>Massive genome expansion in bonnet fungi (Mycena s.s.) driven by repeated elements and novel gene families across ecological guilds.</title>
        <authorList>
            <consortium name="Lawrence Berkeley National Laboratory"/>
            <person name="Harder C.B."/>
            <person name="Miyauchi S."/>
            <person name="Viragh M."/>
            <person name="Kuo A."/>
            <person name="Thoen E."/>
            <person name="Andreopoulos B."/>
            <person name="Lu D."/>
            <person name="Skrede I."/>
            <person name="Drula E."/>
            <person name="Henrissat B."/>
            <person name="Morin E."/>
            <person name="Kohler A."/>
            <person name="Barry K."/>
            <person name="LaButti K."/>
            <person name="Morin E."/>
            <person name="Salamov A."/>
            <person name="Lipzen A."/>
            <person name="Mereny Z."/>
            <person name="Hegedus B."/>
            <person name="Baldrian P."/>
            <person name="Stursova M."/>
            <person name="Weitz H."/>
            <person name="Taylor A."/>
            <person name="Grigoriev I.V."/>
            <person name="Nagy L.G."/>
            <person name="Martin F."/>
            <person name="Kauserud H."/>
        </authorList>
    </citation>
    <scope>NUCLEOTIDE SEQUENCE</scope>
    <source>
        <strain evidence="2">CBHHK002</strain>
    </source>
</reference>
<protein>
    <submittedName>
        <fullName evidence="2">Uncharacterized protein</fullName>
    </submittedName>
</protein>
<comment type="caution">
    <text evidence="2">The sequence shown here is derived from an EMBL/GenBank/DDBJ whole genome shotgun (WGS) entry which is preliminary data.</text>
</comment>
<feature type="region of interest" description="Disordered" evidence="1">
    <location>
        <begin position="542"/>
        <end position="566"/>
    </location>
</feature>
<evidence type="ECO:0000256" key="1">
    <source>
        <dbReference type="SAM" id="MobiDB-lite"/>
    </source>
</evidence>
<evidence type="ECO:0000313" key="3">
    <source>
        <dbReference type="Proteomes" id="UP001218218"/>
    </source>
</evidence>
<accession>A0AAD6Z475</accession>
<dbReference type="PANTHER" id="PTHR37535:SF3">
    <property type="entry name" value="FLUG DOMAIN-CONTAINING PROTEIN"/>
    <property type="match status" value="1"/>
</dbReference>
<sequence>MPISASRPRTAQQRVDDKRAANPVLDAMFNDGLDNIHHYKTLAQGTLENHEEVRRLWRNFASYQTTYPDLATELEPKIQPIGEGAIKLFLSYLASGSKGQLDKTVTRSTMKTYLYTFLACLGRYAGQFTPPALRSQFVAFLGSDAIDPAGVLSTSSREKPIADAADIDAIIRHVWQDRILFPTNRGKVQFNTVNLISALTSQRPGAIIESGRYRGTNEALHWRDVVFTVIPNAEYPQFPHLAVGLTFRYNKGRRGQSKYYYKYTVLLEPAGERSACLVTNLLYMALEDGIFQDVDSIEEILTPRNHPTSAHTLSVKASCLSQPVCRADVVEDGIYYISLTKALMYARHNSQLHKVTFSMGFEFDFTLYVFRRAAARNFESVLTENNREALMLHTSGSHTFAKSYRSHTYNFDFGGMLHGRGRDPATEALARSASALSTGRDADTPTALDLQDVAALDREPEFVAMRQNISQLRLDADAHILALKVLDDDDPDHDEKHGDLHGRLRSAMKALRDAKSEYAQLRSQEMKIRLLAKRKEWLAGKSRRQLQAGSSRSPLTDKTSQSNRPPVVIAASGKENGEDDVPAGIKTDPTDPESALFEILYHSADPCLATEVISTVNMYAGLPIRRLPQCYPGELPTADEKCPVCKADCRRGAMGAASIGDHIHRCIGKSRVDTAVEELEAEYSPQQCAWAGCKAKAVFGTRAAFVFHLQAHLDEIDTTQDGCQWSIDGRACGDCNDQDWYCHFGSIHDLNVRTDIEVFYCVLCAIWHVDKLGDRSWWDCHLWAHYEERFRPFSTRVDDDDVDAEPIGVEFTDPFDNAVLYDPISGFDGALPEFHGHVVGGVALMAAHCLFCLFNDDLDITLRMKQFLRGDVFIKHLATHRHDIADTDDNLCPVPSCGLRKFNRFDLETHIIAFHRTPLFGTRHRKAVKYLHLPPLPALNPDSVDLDLTHIDSDPMDVDKEPPAPAPKLPKVARDRAAADERRRQAALDAPDKIEGYCCKCGKTFKDIGKHLTGSAVRCREKNEYQLINGTTRAAERLSWTAV</sequence>
<feature type="region of interest" description="Disordered" evidence="1">
    <location>
        <begin position="954"/>
        <end position="986"/>
    </location>
</feature>